<dbReference type="InterPro" id="IPR048372">
    <property type="entry name" value="ZapC_C"/>
</dbReference>
<feature type="domain" description="Cell-division protein ZapC N-terminal" evidence="2">
    <location>
        <begin position="4"/>
        <end position="86"/>
    </location>
</feature>
<keyword evidence="4" id="KW-1185">Reference proteome</keyword>
<sequence length="183" mass="21105">MQVTNDWLWEYDAAGKQLYVVIDDGIRHPVPYRSSQLINIHFSQQALDIDDASLFQKVLDDLQQFDELQGPHLLPAALNAMAWCRFGRPQMPQSWHFQQGELASWNSQRKLCELNSGFTQGLFYILDNDGEFSTVMLLSDSMTLSDIKTFQRFHVVKILNDRLLPATIELVQTTKADWNQRSA</sequence>
<accession>A0A432ZTQ9</accession>
<keyword evidence="3" id="KW-0132">Cell division</keyword>
<protein>
    <submittedName>
        <fullName evidence="3">Cell division protein</fullName>
    </submittedName>
</protein>
<evidence type="ECO:0000313" key="4">
    <source>
        <dbReference type="Proteomes" id="UP000287996"/>
    </source>
</evidence>
<organism evidence="3 4">
    <name type="scientific">Idiomarina tyrosinivorans</name>
    <dbReference type="NCBI Taxonomy" id="1445662"/>
    <lineage>
        <taxon>Bacteria</taxon>
        <taxon>Pseudomonadati</taxon>
        <taxon>Pseudomonadota</taxon>
        <taxon>Gammaproteobacteria</taxon>
        <taxon>Alteromonadales</taxon>
        <taxon>Idiomarinaceae</taxon>
        <taxon>Idiomarina</taxon>
    </lineage>
</organism>
<evidence type="ECO:0000313" key="3">
    <source>
        <dbReference type="EMBL" id="RUO81297.1"/>
    </source>
</evidence>
<comment type="caution">
    <text evidence="3">The sequence shown here is derived from an EMBL/GenBank/DDBJ whole genome shotgun (WGS) entry which is preliminary data.</text>
</comment>
<proteinExistence type="predicted"/>
<evidence type="ECO:0000259" key="2">
    <source>
        <dbReference type="Pfam" id="PF21083"/>
    </source>
</evidence>
<keyword evidence="3" id="KW-0131">Cell cycle</keyword>
<dbReference type="Pfam" id="PF07126">
    <property type="entry name" value="ZapC_C"/>
    <property type="match status" value="1"/>
</dbReference>
<dbReference type="Proteomes" id="UP000287996">
    <property type="component" value="Unassembled WGS sequence"/>
</dbReference>
<dbReference type="RefSeq" id="WP_126840641.1">
    <property type="nucleotide sequence ID" value="NZ_PIQH01000001.1"/>
</dbReference>
<dbReference type="Pfam" id="PF21083">
    <property type="entry name" value="ZapC_N"/>
    <property type="match status" value="1"/>
</dbReference>
<name>A0A432ZTQ9_9GAMM</name>
<feature type="domain" description="Cell-division protein ZapC C-terminal" evidence="1">
    <location>
        <begin position="89"/>
        <end position="167"/>
    </location>
</feature>
<dbReference type="OrthoDB" id="5765005at2"/>
<dbReference type="EMBL" id="PIQH01000001">
    <property type="protein sequence ID" value="RUO81297.1"/>
    <property type="molecule type" value="Genomic_DNA"/>
</dbReference>
<evidence type="ECO:0000259" key="1">
    <source>
        <dbReference type="Pfam" id="PF07126"/>
    </source>
</evidence>
<dbReference type="AlphaFoldDB" id="A0A432ZTQ9"/>
<reference evidence="3 4" key="1">
    <citation type="journal article" date="2011" name="Front. Microbiol.">
        <title>Genomic signatures of strain selection and enhancement in Bacillus atrophaeus var. globigii, a historical biowarfare simulant.</title>
        <authorList>
            <person name="Gibbons H.S."/>
            <person name="Broomall S.M."/>
            <person name="McNew L.A."/>
            <person name="Daligault H."/>
            <person name="Chapman C."/>
            <person name="Bruce D."/>
            <person name="Karavis M."/>
            <person name="Krepps M."/>
            <person name="McGregor P.A."/>
            <person name="Hong C."/>
            <person name="Park K.H."/>
            <person name="Akmal A."/>
            <person name="Feldman A."/>
            <person name="Lin J.S."/>
            <person name="Chang W.E."/>
            <person name="Higgs B.W."/>
            <person name="Demirev P."/>
            <person name="Lindquist J."/>
            <person name="Liem A."/>
            <person name="Fochler E."/>
            <person name="Read T.D."/>
            <person name="Tapia R."/>
            <person name="Johnson S."/>
            <person name="Bishop-Lilly K.A."/>
            <person name="Detter C."/>
            <person name="Han C."/>
            <person name="Sozhamannan S."/>
            <person name="Rosenzweig C.N."/>
            <person name="Skowronski E.W."/>
        </authorList>
    </citation>
    <scope>NUCLEOTIDE SEQUENCE [LARGE SCALE GENOMIC DNA]</scope>
    <source>
        <strain evidence="3 4">CC-PW-9</strain>
    </source>
</reference>
<dbReference type="InterPro" id="IPR048373">
    <property type="entry name" value="ZapC_N"/>
</dbReference>
<gene>
    <name evidence="3" type="ORF">CWI84_00605</name>
</gene>
<dbReference type="GO" id="GO:0051301">
    <property type="term" value="P:cell division"/>
    <property type="evidence" value="ECO:0007669"/>
    <property type="project" value="UniProtKB-KW"/>
</dbReference>